<dbReference type="Pfam" id="PF01367">
    <property type="entry name" value="5_3_exonuc"/>
    <property type="match status" value="1"/>
</dbReference>
<name>A0A165XYL1_9BACI</name>
<dbReference type="EMBL" id="LWBR01000020">
    <property type="protein sequence ID" value="KZN96540.1"/>
    <property type="molecule type" value="Genomic_DNA"/>
</dbReference>
<comment type="caution">
    <text evidence="2">The sequence shown here is derived from an EMBL/GenBank/DDBJ whole genome shotgun (WGS) entry which is preliminary data.</text>
</comment>
<dbReference type="GO" id="GO:0017108">
    <property type="term" value="F:5'-flap endonuclease activity"/>
    <property type="evidence" value="ECO:0007669"/>
    <property type="project" value="InterPro"/>
</dbReference>
<dbReference type="Proteomes" id="UP000076476">
    <property type="component" value="Unassembled WGS sequence"/>
</dbReference>
<dbReference type="AlphaFoldDB" id="A0A165XYL1"/>
<dbReference type="Gene3D" id="1.10.150.20">
    <property type="entry name" value="5' to 3' exonuclease, C-terminal subdomain"/>
    <property type="match status" value="1"/>
</dbReference>
<dbReference type="InterPro" id="IPR036279">
    <property type="entry name" value="5-3_exonuclease_C_sf"/>
</dbReference>
<dbReference type="STRING" id="33936.AZI98_08170"/>
<organism evidence="2 3">
    <name type="scientific">Aeribacillus pallidus</name>
    <dbReference type="NCBI Taxonomy" id="33936"/>
    <lineage>
        <taxon>Bacteria</taxon>
        <taxon>Bacillati</taxon>
        <taxon>Bacillota</taxon>
        <taxon>Bacilli</taxon>
        <taxon>Bacillales</taxon>
        <taxon>Bacillaceae</taxon>
        <taxon>Aeribacillus</taxon>
    </lineage>
</organism>
<feature type="domain" description="5'-3' exonuclease" evidence="1">
    <location>
        <begin position="1"/>
        <end position="58"/>
    </location>
</feature>
<reference evidence="2 3" key="1">
    <citation type="submission" date="2016-04" db="EMBL/GenBank/DDBJ databases">
        <title>Draft genome sequence of Aeribacillus pallidus 8m3 from petroleum reservoir.</title>
        <authorList>
            <person name="Poltaraus A.B."/>
            <person name="Nazina T.N."/>
            <person name="Tourova T.P."/>
            <person name="Malakho S.M."/>
            <person name="Korshunova A.V."/>
            <person name="Sokolova D.S."/>
        </authorList>
    </citation>
    <scope>NUCLEOTIDE SEQUENCE [LARGE SCALE GENOMIC DNA]</scope>
    <source>
        <strain evidence="2 3">8m3</strain>
    </source>
</reference>
<dbReference type="InterPro" id="IPR020045">
    <property type="entry name" value="DNA_polI_H3TH"/>
</dbReference>
<proteinExistence type="predicted"/>
<dbReference type="GO" id="GO:0003677">
    <property type="term" value="F:DNA binding"/>
    <property type="evidence" value="ECO:0007669"/>
    <property type="project" value="InterPro"/>
</dbReference>
<sequence>MGDSAGNYLGVRGIGETTALKLLQKYGSTDQILQNIDQLTKGIQTKIQQNVNMLHLSKA</sequence>
<dbReference type="InterPro" id="IPR038969">
    <property type="entry name" value="FEN"/>
</dbReference>
<evidence type="ECO:0000313" key="3">
    <source>
        <dbReference type="Proteomes" id="UP000076476"/>
    </source>
</evidence>
<gene>
    <name evidence="2" type="ORF">AZI98_08170</name>
</gene>
<dbReference type="RefSeq" id="WP_063387792.1">
    <property type="nucleotide sequence ID" value="NZ_LWBR01000020.1"/>
</dbReference>
<protein>
    <recommendedName>
        <fullName evidence="1">5'-3' exonuclease domain-containing protein</fullName>
    </recommendedName>
</protein>
<dbReference type="GO" id="GO:0033567">
    <property type="term" value="P:DNA replication, Okazaki fragment processing"/>
    <property type="evidence" value="ECO:0007669"/>
    <property type="project" value="InterPro"/>
</dbReference>
<evidence type="ECO:0000259" key="1">
    <source>
        <dbReference type="Pfam" id="PF01367"/>
    </source>
</evidence>
<keyword evidence="3" id="KW-1185">Reference proteome</keyword>
<accession>A0A165XYL1</accession>
<dbReference type="SUPFAM" id="SSF47807">
    <property type="entry name" value="5' to 3' exonuclease, C-terminal subdomain"/>
    <property type="match status" value="1"/>
</dbReference>
<dbReference type="PANTHER" id="PTHR42646:SF2">
    <property type="entry name" value="5'-3' EXONUCLEASE FAMILY PROTEIN"/>
    <property type="match status" value="1"/>
</dbReference>
<evidence type="ECO:0000313" key="2">
    <source>
        <dbReference type="EMBL" id="KZN96540.1"/>
    </source>
</evidence>
<dbReference type="CDD" id="cd09898">
    <property type="entry name" value="H3TH_53EXO"/>
    <property type="match status" value="1"/>
</dbReference>
<dbReference type="PANTHER" id="PTHR42646">
    <property type="entry name" value="FLAP ENDONUCLEASE XNI"/>
    <property type="match status" value="1"/>
</dbReference>